<evidence type="ECO:0000313" key="5">
    <source>
        <dbReference type="EMBL" id="GFS49786.1"/>
    </source>
</evidence>
<protein>
    <submittedName>
        <fullName evidence="5">Metalloendopeptidase</fullName>
    </submittedName>
</protein>
<keyword evidence="3" id="KW-0732">Signal</keyword>
<gene>
    <name evidence="5" type="primary">VMPA_37</name>
    <name evidence="5" type="ORF">NPIL_418701</name>
</gene>
<dbReference type="PANTHER" id="PTHR10127">
    <property type="entry name" value="DISCOIDIN, CUB, EGF, LAMININ , AND ZINC METALLOPROTEASE DOMAIN CONTAINING"/>
    <property type="match status" value="1"/>
</dbReference>
<dbReference type="PROSITE" id="PS51257">
    <property type="entry name" value="PROKAR_LIPOPROTEIN"/>
    <property type="match status" value="1"/>
</dbReference>
<dbReference type="GO" id="GO:0004222">
    <property type="term" value="F:metalloendopeptidase activity"/>
    <property type="evidence" value="ECO:0007669"/>
    <property type="project" value="InterPro"/>
</dbReference>
<dbReference type="Proteomes" id="UP000887013">
    <property type="component" value="Unassembled WGS sequence"/>
</dbReference>
<evidence type="ECO:0000256" key="1">
    <source>
        <dbReference type="ARBA" id="ARBA00001947"/>
    </source>
</evidence>
<evidence type="ECO:0000259" key="4">
    <source>
        <dbReference type="PROSITE" id="PS51864"/>
    </source>
</evidence>
<dbReference type="GO" id="GO:0006508">
    <property type="term" value="P:proteolysis"/>
    <property type="evidence" value="ECO:0007669"/>
    <property type="project" value="InterPro"/>
</dbReference>
<feature type="signal peptide" evidence="3">
    <location>
        <begin position="1"/>
        <end position="19"/>
    </location>
</feature>
<dbReference type="InterPro" id="IPR001506">
    <property type="entry name" value="Peptidase_M12A"/>
</dbReference>
<dbReference type="AlphaFoldDB" id="A0A8X6MET9"/>
<comment type="caution">
    <text evidence="5">The sequence shown here is derived from an EMBL/GenBank/DDBJ whole genome shotgun (WGS) entry which is preliminary data.</text>
</comment>
<evidence type="ECO:0000313" key="6">
    <source>
        <dbReference type="Proteomes" id="UP000887013"/>
    </source>
</evidence>
<dbReference type="SUPFAM" id="SSF55486">
    <property type="entry name" value="Metalloproteases ('zincins'), catalytic domain"/>
    <property type="match status" value="1"/>
</dbReference>
<dbReference type="OrthoDB" id="6434463at2759"/>
<comment type="caution">
    <text evidence="2">Lacks conserved residue(s) required for the propagation of feature annotation.</text>
</comment>
<feature type="chain" id="PRO_5036446662" evidence="3">
    <location>
        <begin position="20"/>
        <end position="120"/>
    </location>
</feature>
<reference evidence="5" key="1">
    <citation type="submission" date="2020-08" db="EMBL/GenBank/DDBJ databases">
        <title>Multicomponent nature underlies the extraordinary mechanical properties of spider dragline silk.</title>
        <authorList>
            <person name="Kono N."/>
            <person name="Nakamura H."/>
            <person name="Mori M."/>
            <person name="Yoshida Y."/>
            <person name="Ohtoshi R."/>
            <person name="Malay A.D."/>
            <person name="Moran D.A.P."/>
            <person name="Tomita M."/>
            <person name="Numata K."/>
            <person name="Arakawa K."/>
        </authorList>
    </citation>
    <scope>NUCLEOTIDE SEQUENCE</scope>
</reference>
<evidence type="ECO:0000256" key="3">
    <source>
        <dbReference type="SAM" id="SignalP"/>
    </source>
</evidence>
<dbReference type="Gene3D" id="3.40.390.10">
    <property type="entry name" value="Collagenase (Catalytic Domain)"/>
    <property type="match status" value="1"/>
</dbReference>
<dbReference type="InterPro" id="IPR024079">
    <property type="entry name" value="MetalloPept_cat_dom_sf"/>
</dbReference>
<proteinExistence type="predicted"/>
<accession>A0A8X6MET9</accession>
<dbReference type="Pfam" id="PF01400">
    <property type="entry name" value="Astacin"/>
    <property type="match status" value="1"/>
</dbReference>
<feature type="domain" description="Peptidase M12A" evidence="4">
    <location>
        <begin position="52"/>
        <end position="120"/>
    </location>
</feature>
<evidence type="ECO:0000256" key="2">
    <source>
        <dbReference type="PROSITE-ProRule" id="PRU01211"/>
    </source>
</evidence>
<name>A0A8X6MET9_NEPPI</name>
<comment type="cofactor">
    <cofactor evidence="1">
        <name>Zn(2+)</name>
        <dbReference type="ChEBI" id="CHEBI:29105"/>
    </cofactor>
</comment>
<dbReference type="PANTHER" id="PTHR10127:SF883">
    <property type="entry name" value="ZINC METALLOPROTEINASE NAS-8"/>
    <property type="match status" value="1"/>
</dbReference>
<dbReference type="EMBL" id="BMAW01091430">
    <property type="protein sequence ID" value="GFS49786.1"/>
    <property type="molecule type" value="Genomic_DNA"/>
</dbReference>
<keyword evidence="6" id="KW-1185">Reference proteome</keyword>
<organism evidence="5 6">
    <name type="scientific">Nephila pilipes</name>
    <name type="common">Giant wood spider</name>
    <name type="synonym">Nephila maculata</name>
    <dbReference type="NCBI Taxonomy" id="299642"/>
    <lineage>
        <taxon>Eukaryota</taxon>
        <taxon>Metazoa</taxon>
        <taxon>Ecdysozoa</taxon>
        <taxon>Arthropoda</taxon>
        <taxon>Chelicerata</taxon>
        <taxon>Arachnida</taxon>
        <taxon>Araneae</taxon>
        <taxon>Araneomorphae</taxon>
        <taxon>Entelegynae</taxon>
        <taxon>Araneoidea</taxon>
        <taxon>Nephilidae</taxon>
        <taxon>Nephila</taxon>
    </lineage>
</organism>
<sequence>MAWEKVFLVLALLSSACFSKSIDTSDSGDEVMQNPDLFEGDIIGISPGDERNAVVEKHRIWPNGRIPYTIDPKLKPQESQIKEAMQHYADKTCIKFVPRTDEGNYVRIFPGRGWGNELDS</sequence>
<dbReference type="PROSITE" id="PS51864">
    <property type="entry name" value="ASTACIN"/>
    <property type="match status" value="1"/>
</dbReference>